<dbReference type="AlphaFoldDB" id="A0A0M4D568"/>
<evidence type="ECO:0000256" key="3">
    <source>
        <dbReference type="ARBA" id="ARBA00022485"/>
    </source>
</evidence>
<reference evidence="10 11" key="1">
    <citation type="submission" date="2015-07" db="EMBL/GenBank/DDBJ databases">
        <title>Isolation and Genomic Characterization of a Novel Halophilic Metal-Reducing Deltaproteobacterium from the Deep Subsurface.</title>
        <authorList>
            <person name="Badalamenti J.P."/>
            <person name="Summers Z.M."/>
            <person name="Gralnick J.A."/>
            <person name="Bond D.R."/>
        </authorList>
    </citation>
    <scope>NUCLEOTIDE SEQUENCE [LARGE SCALE GENOMIC DNA]</scope>
    <source>
        <strain evidence="10 11">WTL</strain>
    </source>
</reference>
<accession>A0A0M4D568</accession>
<evidence type="ECO:0000259" key="9">
    <source>
        <dbReference type="SMART" id="SM00790"/>
    </source>
</evidence>
<evidence type="ECO:0000256" key="6">
    <source>
        <dbReference type="ARBA" id="ARBA00023004"/>
    </source>
</evidence>
<dbReference type="STRING" id="1603606.DSOUD_1076"/>
<keyword evidence="7" id="KW-0411">Iron-sulfur</keyword>
<evidence type="ECO:0000256" key="8">
    <source>
        <dbReference type="ARBA" id="ARBA00049934"/>
    </source>
</evidence>
<sequence>MSTREREKEHFMDKIFRVNMTNLTTRVETVPAAWAGHGGRGLTSTIVAAEVPADCHPLGLNNKLVFAPGLLSGTAAANSGRMSCGAKSPLTGTIKESNAGGTSAQMFARMGIKALIIEGLPADDKWYNLHLTKDGVTINEETALVGKGNFAVIDAVSERLGKKVGVITIGPAGEMKMASANISVKDPDSKIRSHGRGGLGAVMGSKKIKYISMDDAGAPGVTIADPEKFKTAARIFAKALLDHPVSGQGLPTYGTNVLVNVLNEAGGLPTKNFRYGQFAGADKISGETMHDTIVERGGKPKHGCHAGCIIQCSQVYMDKAGNYLTSGFEYETIWGLGADCCIDNLDDIALADHHMDDIGIDSIETAVMMGVAMEGGVLPFGDGKGVIRLIKDEIGKGTPLGRILGGGAAHVGKTFGVTRVPVVKGQGIPAYDPRSVKGIGITYATSTMGADHTAGYTIATNILGVGGSVDPLKKDGQVELSRNLQIATAAVDSTGMCIFVAFPALDIPECLPALIDMINARFGISLSGDDVTNLGKHILKLERAFNIGAGFTNMHDRLPEFFSEPVPPHNAVWDFTGEEIDEFWNF</sequence>
<dbReference type="GO" id="GO:0009055">
    <property type="term" value="F:electron transfer activity"/>
    <property type="evidence" value="ECO:0007669"/>
    <property type="project" value="InterPro"/>
</dbReference>
<dbReference type="GO" id="GO:0046872">
    <property type="term" value="F:metal ion binding"/>
    <property type="evidence" value="ECO:0007669"/>
    <property type="project" value="UniProtKB-KW"/>
</dbReference>
<dbReference type="Gene3D" id="1.10.569.10">
    <property type="entry name" value="Aldehyde Ferredoxin Oxidoreductase Protein, subunit A, domain 2"/>
    <property type="match status" value="1"/>
</dbReference>
<comment type="similarity">
    <text evidence="2">Belongs to the AOR/FOR family.</text>
</comment>
<dbReference type="SUPFAM" id="SSF48310">
    <property type="entry name" value="Aldehyde ferredoxin oxidoreductase, C-terminal domains"/>
    <property type="match status" value="1"/>
</dbReference>
<evidence type="ECO:0000313" key="11">
    <source>
        <dbReference type="Proteomes" id="UP000057158"/>
    </source>
</evidence>
<dbReference type="PATRIC" id="fig|1603606.3.peg.1181"/>
<dbReference type="SMART" id="SM00790">
    <property type="entry name" value="AFOR_N"/>
    <property type="match status" value="1"/>
</dbReference>
<dbReference type="InterPro" id="IPR051919">
    <property type="entry name" value="W-dependent_AOR"/>
</dbReference>
<keyword evidence="6" id="KW-0408">Iron</keyword>
<keyword evidence="5" id="KW-0560">Oxidoreductase</keyword>
<dbReference type="Pfam" id="PF02730">
    <property type="entry name" value="AFOR_N"/>
    <property type="match status" value="1"/>
</dbReference>
<dbReference type="Gene3D" id="3.60.9.10">
    <property type="entry name" value="Aldehyde ferredoxin oxidoreductase, N-terminal domain"/>
    <property type="match status" value="1"/>
</dbReference>
<dbReference type="InterPro" id="IPR013983">
    <property type="entry name" value="Ald_Fedxn_OxRdtase_N"/>
</dbReference>
<dbReference type="GO" id="GO:0051539">
    <property type="term" value="F:4 iron, 4 sulfur cluster binding"/>
    <property type="evidence" value="ECO:0007669"/>
    <property type="project" value="UniProtKB-KW"/>
</dbReference>
<evidence type="ECO:0000313" key="10">
    <source>
        <dbReference type="EMBL" id="ALC15860.1"/>
    </source>
</evidence>
<gene>
    <name evidence="10" type="ORF">DSOUD_1076</name>
</gene>
<dbReference type="SUPFAM" id="SSF56228">
    <property type="entry name" value="Aldehyde ferredoxin oxidoreductase, N-terminal domain"/>
    <property type="match status" value="1"/>
</dbReference>
<proteinExistence type="inferred from homology"/>
<comment type="cofactor">
    <cofactor evidence="1">
        <name>[4Fe-4S] cluster</name>
        <dbReference type="ChEBI" id="CHEBI:49883"/>
    </cofactor>
</comment>
<dbReference type="EMBL" id="CP010802">
    <property type="protein sequence ID" value="ALC15860.1"/>
    <property type="molecule type" value="Genomic_DNA"/>
</dbReference>
<dbReference type="KEGG" id="des:DSOUD_1076"/>
<dbReference type="InterPro" id="IPR001203">
    <property type="entry name" value="OxRdtase_Ald_Fedxn_C"/>
</dbReference>
<dbReference type="PANTHER" id="PTHR30038">
    <property type="entry name" value="ALDEHYDE FERREDOXIN OXIDOREDUCTASE"/>
    <property type="match status" value="1"/>
</dbReference>
<evidence type="ECO:0000256" key="1">
    <source>
        <dbReference type="ARBA" id="ARBA00001966"/>
    </source>
</evidence>
<evidence type="ECO:0000256" key="2">
    <source>
        <dbReference type="ARBA" id="ARBA00011032"/>
    </source>
</evidence>
<keyword evidence="11" id="KW-1185">Reference proteome</keyword>
<dbReference type="InterPro" id="IPR036503">
    <property type="entry name" value="Ald_Fedxn_OxRdtase_N_sf"/>
</dbReference>
<dbReference type="InterPro" id="IPR036021">
    <property type="entry name" value="Tungsten_al_ferr_oxy-like_C"/>
</dbReference>
<evidence type="ECO:0000256" key="4">
    <source>
        <dbReference type="ARBA" id="ARBA00022723"/>
    </source>
</evidence>
<dbReference type="InterPro" id="IPR013984">
    <property type="entry name" value="Ald_Fedxn_OxRdtase_dom2"/>
</dbReference>
<dbReference type="Proteomes" id="UP000057158">
    <property type="component" value="Chromosome"/>
</dbReference>
<dbReference type="Pfam" id="PF01314">
    <property type="entry name" value="AFOR_C"/>
    <property type="match status" value="1"/>
</dbReference>
<dbReference type="InterPro" id="IPR013985">
    <property type="entry name" value="Ald_Fedxn_OxRdtase_dom3"/>
</dbReference>
<evidence type="ECO:0000256" key="5">
    <source>
        <dbReference type="ARBA" id="ARBA00023002"/>
    </source>
</evidence>
<protein>
    <submittedName>
        <fullName evidence="10">Aldehyde:ferredoxin oxidoreductase</fullName>
    </submittedName>
</protein>
<feature type="domain" description="Aldehyde ferredoxin oxidoreductase N-terminal" evidence="9">
    <location>
        <begin position="11"/>
        <end position="217"/>
    </location>
</feature>
<comment type="cofactor">
    <cofactor evidence="8">
        <name>tungstopterin</name>
        <dbReference type="ChEBI" id="CHEBI:30402"/>
    </cofactor>
</comment>
<evidence type="ECO:0000256" key="7">
    <source>
        <dbReference type="ARBA" id="ARBA00023014"/>
    </source>
</evidence>
<dbReference type="Gene3D" id="1.10.599.10">
    <property type="entry name" value="Aldehyde Ferredoxin Oxidoreductase Protein, subunit A, domain 3"/>
    <property type="match status" value="1"/>
</dbReference>
<keyword evidence="4" id="KW-0479">Metal-binding</keyword>
<keyword evidence="3" id="KW-0004">4Fe-4S</keyword>
<dbReference type="PANTHER" id="PTHR30038:SF0">
    <property type="entry name" value="TUNGSTEN-CONTAINING ALDEHYDE FERREDOXIN OXIDOREDUCTASE"/>
    <property type="match status" value="1"/>
</dbReference>
<name>A0A0M4D568_9BACT</name>
<organism evidence="10 11">
    <name type="scientific">Desulfuromonas soudanensis</name>
    <dbReference type="NCBI Taxonomy" id="1603606"/>
    <lineage>
        <taxon>Bacteria</taxon>
        <taxon>Pseudomonadati</taxon>
        <taxon>Thermodesulfobacteriota</taxon>
        <taxon>Desulfuromonadia</taxon>
        <taxon>Desulfuromonadales</taxon>
        <taxon>Desulfuromonadaceae</taxon>
        <taxon>Desulfuromonas</taxon>
    </lineage>
</organism>
<dbReference type="GO" id="GO:0016625">
    <property type="term" value="F:oxidoreductase activity, acting on the aldehyde or oxo group of donors, iron-sulfur protein as acceptor"/>
    <property type="evidence" value="ECO:0007669"/>
    <property type="project" value="InterPro"/>
</dbReference>